<evidence type="ECO:0000313" key="12">
    <source>
        <dbReference type="EMBL" id="KAF5326339.1"/>
    </source>
</evidence>
<dbReference type="OrthoDB" id="538223at2759"/>
<keyword evidence="7 10" id="KW-0472">Membrane</keyword>
<feature type="compositionally biased region" description="Polar residues" evidence="9">
    <location>
        <begin position="1822"/>
        <end position="1833"/>
    </location>
</feature>
<keyword evidence="2" id="KW-0813">Transport</keyword>
<feature type="repeat" description="WD" evidence="8">
    <location>
        <begin position="2070"/>
        <end position="2111"/>
    </location>
</feature>
<dbReference type="InterPro" id="IPR027417">
    <property type="entry name" value="P-loop_NTPase"/>
</dbReference>
<feature type="transmembrane region" description="Helical" evidence="10">
    <location>
        <begin position="432"/>
        <end position="453"/>
    </location>
</feature>
<dbReference type="PANTHER" id="PTHR19848">
    <property type="entry name" value="WD40 REPEAT PROTEIN"/>
    <property type="match status" value="1"/>
</dbReference>
<feature type="transmembrane region" description="Helical" evidence="10">
    <location>
        <begin position="172"/>
        <end position="195"/>
    </location>
</feature>
<name>A0A8H5F798_9AGAR</name>
<feature type="repeat" description="WD" evidence="8">
    <location>
        <begin position="1682"/>
        <end position="1723"/>
    </location>
</feature>
<evidence type="ECO:0000256" key="10">
    <source>
        <dbReference type="SAM" id="Phobius"/>
    </source>
</evidence>
<dbReference type="CDD" id="cd21037">
    <property type="entry name" value="MLKL_NTD"/>
    <property type="match status" value="1"/>
</dbReference>
<dbReference type="Gene3D" id="1.20.1250.20">
    <property type="entry name" value="MFS general substrate transporter like domains"/>
    <property type="match status" value="3"/>
</dbReference>
<feature type="transmembrane region" description="Helical" evidence="10">
    <location>
        <begin position="133"/>
        <end position="152"/>
    </location>
</feature>
<feature type="transmembrane region" description="Helical" evidence="10">
    <location>
        <begin position="399"/>
        <end position="420"/>
    </location>
</feature>
<dbReference type="InterPro" id="IPR056884">
    <property type="entry name" value="NPHP3-like_N"/>
</dbReference>
<feature type="transmembrane region" description="Helical" evidence="10">
    <location>
        <begin position="340"/>
        <end position="360"/>
    </location>
</feature>
<dbReference type="GO" id="GO:0016020">
    <property type="term" value="C:membrane"/>
    <property type="evidence" value="ECO:0007669"/>
    <property type="project" value="UniProtKB-SubCell"/>
</dbReference>
<dbReference type="InterPro" id="IPR020472">
    <property type="entry name" value="WD40_PAC1"/>
</dbReference>
<dbReference type="SMART" id="SM00320">
    <property type="entry name" value="WD40"/>
    <property type="match status" value="16"/>
</dbReference>
<dbReference type="EMBL" id="JAACJK010000163">
    <property type="protein sequence ID" value="KAF5326339.1"/>
    <property type="molecule type" value="Genomic_DNA"/>
</dbReference>
<feature type="repeat" description="WD" evidence="8">
    <location>
        <begin position="2166"/>
        <end position="2193"/>
    </location>
</feature>
<evidence type="ECO:0000259" key="11">
    <source>
        <dbReference type="Pfam" id="PF24883"/>
    </source>
</evidence>
<dbReference type="Proteomes" id="UP000541558">
    <property type="component" value="Unassembled WGS sequence"/>
</dbReference>
<feature type="repeat" description="WD" evidence="8">
    <location>
        <begin position="1941"/>
        <end position="1982"/>
    </location>
</feature>
<comment type="caution">
    <text evidence="12">The sequence shown here is derived from an EMBL/GenBank/DDBJ whole genome shotgun (WGS) entry which is preliminary data.</text>
</comment>
<dbReference type="PROSITE" id="PS50294">
    <property type="entry name" value="WD_REPEATS_REGION"/>
    <property type="match status" value="14"/>
</dbReference>
<feature type="repeat" description="WD" evidence="8">
    <location>
        <begin position="2201"/>
        <end position="2233"/>
    </location>
</feature>
<reference evidence="12 13" key="1">
    <citation type="journal article" date="2020" name="ISME J.">
        <title>Uncovering the hidden diversity of litter-decomposition mechanisms in mushroom-forming fungi.</title>
        <authorList>
            <person name="Floudas D."/>
            <person name="Bentzer J."/>
            <person name="Ahren D."/>
            <person name="Johansson T."/>
            <person name="Persson P."/>
            <person name="Tunlid A."/>
        </authorList>
    </citation>
    <scope>NUCLEOTIDE SEQUENCE [LARGE SCALE GENOMIC DNA]</scope>
    <source>
        <strain evidence="12 13">CBS 175.51</strain>
    </source>
</reference>
<feature type="repeat" description="WD" evidence="8">
    <location>
        <begin position="1596"/>
        <end position="1637"/>
    </location>
</feature>
<feature type="compositionally biased region" description="Basic and acidic residues" evidence="9">
    <location>
        <begin position="651"/>
        <end position="668"/>
    </location>
</feature>
<sequence>MAIPNEKASPNDSDAGIEVRSLGEGEKGSISQVEHANSKDDKDAEFGGPESRRLLEKKLLFKVDLRMSILIVIYILNYIDRNNAAAARLRGFEDDLNLTGQQFPTLLSILYVGYIIMQIPSNMFLNWLGRPSLYLPFCMVVWGVISVLTGITKKWFLLSKWYTRQELGLRTAMLYVGNITSNAFGTLMASGILSGMQGKLGHAAWRWLFYIEGSLTIAVALLAVFILPDFPATSKWLSPEERSLAMKRMEEDAGVGDEDQAEGRANGLVLALSDWRVWFTALALTAQTVALSFNAFFPTLTATLGYNRTVTLLLCAPPWIFAAIVVFTLSRHSDKSQERFYHILGSYLVGIVGFIIAVSTMNTAARYIALFLMAQSYAGLIVFLAWISNTFARPPSKRAVALAFINAFSQLGNIGGSYVWPSGWGPTYRNSYGICIATSGFGILLCFIFKLHLQSLNRKAEAEEREKGVERPGFRYILNDGRWPIAFDLEFPPTTLHPNSQLMESPDHRSARPRKRDRFTRWLKDHLPGSRTPSPVPSSSTAHINDRKVSTSRSAGGVVDNIPQGSRGPKHPTIDTLGSVPIELSPEPTFPRPGQEAHAPTASHTVESGFVVGVIGAHTSENFFPLNYPEEDIFHPGASTSQTRFHASRPPAKERTKTPKDEVNDGNDRGNLLNGSNLLAPSPQATLDCSDIAGQESTDSSGDEYEPQTTLKKLYEGVKTTLRVVEKVSNAFPPLQSVAASLLVICDTIDGYKENRKEFEKLLQRVDVLSAIMVSWPKDPSLGVEDRFTGLARTLGNMKESLQSRVSKRRFMLERIALTAQDKEEVLKATQEIRFAIEIAMFEAMATNERRTLQVVEGIEWLKTRICIVEETAGVVRNVEVTVQFLWKEELLRKLGQVNSAEYSNPKRGNECIPGSRLSLLAMLFVWAEDPKSPHLFWLNGLAGTGKTAIAKTFCVKLNERRLLGASFFCSVNESDLKDVYIIIPTLAKILAQEHPQFGHELQRVLAEDQTCRNPTNMKLKDQYTKLILQPAEIAFTSGEILVFCVDALDECEDHDAIEGFLSAILSQTPTTSIKFFLTSRPERSLRQPFKLSTHHQSLRLHEIQPEEVQADITLFLENQFKSNPEIYAEYQKNWPPNEIEKIVEFSGNLFIVASTAFKYITSSNGMCVRRLQQFVRRSSNLQTKGIDDLYRRIFQEAFKDLEDDEAELVHSCISLLVTAQKPLSVGDYGKLLRITATTVREAFKGLHSVVQVPDDGDDTAPISTFHASLIDYLAPEKPRPEAWVVNTAVAHSKTAESCFNIMRAMLCMGISGAKTSYRNNDDQPDVMRLSTELEYACTTWGEHIIYAGVDARWQAELRDFLGGPTALYWLEALSAIKNVRYAYIILWRLSKVPAPADFVALLKGVASFAYDFQTPIAHSSPHIYLSALPFYNASKQPSQISFPMFTSTPTVEHRLCRGPEHLAIHSGIPVSSMAISPDGKRIVSGGVSGLRAFNTQTGEPIYLSDAPLEDNSDKGTSPAFFHTSGYFMASASADVWAWDVETSGTPPSDCSLDKSNFLQARLAFSPNGKSIASGLGDMTLCVWDAETGKLTLGPLTGHTAAIRSVAFSPDNKYIVSSSVDSTIRVWDAQRGLTALNVIEGHCDAVWSVAFSPDGKFIVSGSVDKTVRVWNADTGKPALGPLEGHAGNVFSVGFSPDGRYIASGSSDWTVRVWDAQTGKPAVKPFEGHEGTVWSVAFSLDGRYIVSGSADWTVRVWDTRTGKSISRPLEGHDGEVSTVLVSPDGKYIISGSHDETIRVWDMELGEVGLDSLPIGRAGWVPSVASSPPSRNAGSQAKAIPVPRDGQTGENALAVLAGHTANVWSVAFSPDGRYIVSGSEDETIRMWDAQTGEPALGPVFKNCGHVTSLAFSPDGRSLVTGTHDGIIRVWNVETGKPAMRDLLEGHNGGSSSVAFSPDGRFIIAGFRNGSIWMWDARTGRVTLGPVCGRDGGVLSVAFSPNGRSIVSGAEDGTIRVWDAQAGSPALNPIKGHTGPAFSVAFSPDGRFIIAGFRNGSIWMWDARTGRVTLGPVCGRDGGVLSVAFSPNGRSIVSGAEDGTIRVWDAQAGSPALNPIKGHTGPAFSVAFSPDGRSIVSCSGDTTIRLWDAETGNLLLGPLEGDEGDSFLTIAFSRDGRYIVSGSNNGVTQVWDVQTGIPAFKRPLYGHSDSVLSVAFSLHRNQIVSGSSDKTIRVWKPVVPHLQELPIRNQGRPTTLYTLPFTALISKQISTIMIIHTILSPSTIIVDGVQHIIGNLSTTKIRITDAVHHGEDWLKSIVVIIMHAFIVIEEV</sequence>
<feature type="region of interest" description="Disordered" evidence="9">
    <location>
        <begin position="524"/>
        <end position="573"/>
    </location>
</feature>
<keyword evidence="13" id="KW-1185">Reference proteome</keyword>
<evidence type="ECO:0000256" key="1">
    <source>
        <dbReference type="ARBA" id="ARBA00004141"/>
    </source>
</evidence>
<feature type="transmembrane region" description="Helical" evidence="10">
    <location>
        <begin position="309"/>
        <end position="328"/>
    </location>
</feature>
<dbReference type="PRINTS" id="PR00320">
    <property type="entry name" value="GPROTEINBRPT"/>
</dbReference>
<feature type="transmembrane region" description="Helical" evidence="10">
    <location>
        <begin position="99"/>
        <end position="121"/>
    </location>
</feature>
<evidence type="ECO:0000256" key="8">
    <source>
        <dbReference type="PROSITE-ProRule" id="PRU00221"/>
    </source>
</evidence>
<feature type="region of interest" description="Disordered" evidence="9">
    <location>
        <begin position="496"/>
        <end position="515"/>
    </location>
</feature>
<dbReference type="PANTHER" id="PTHR19848:SF8">
    <property type="entry name" value="F-BOX AND WD REPEAT DOMAIN CONTAINING 7"/>
    <property type="match status" value="1"/>
</dbReference>
<dbReference type="InterPro" id="IPR036259">
    <property type="entry name" value="MFS_trans_sf"/>
</dbReference>
<proteinExistence type="predicted"/>
<dbReference type="Pfam" id="PF00400">
    <property type="entry name" value="WD40"/>
    <property type="match status" value="16"/>
</dbReference>
<feature type="repeat" description="WD" evidence="8">
    <location>
        <begin position="1984"/>
        <end position="2025"/>
    </location>
</feature>
<gene>
    <name evidence="12" type="ORF">D9611_000619</name>
</gene>
<evidence type="ECO:0000256" key="7">
    <source>
        <dbReference type="ARBA" id="ARBA00023136"/>
    </source>
</evidence>
<dbReference type="FunFam" id="1.20.1250.20:FF:000013">
    <property type="entry name" value="MFS general substrate transporter"/>
    <property type="match status" value="1"/>
</dbReference>
<dbReference type="SUPFAM" id="SSF52540">
    <property type="entry name" value="P-loop containing nucleoside triphosphate hydrolases"/>
    <property type="match status" value="1"/>
</dbReference>
<feature type="repeat" description="WD" evidence="8">
    <location>
        <begin position="1768"/>
        <end position="1802"/>
    </location>
</feature>
<evidence type="ECO:0000256" key="9">
    <source>
        <dbReference type="SAM" id="MobiDB-lite"/>
    </source>
</evidence>
<dbReference type="GO" id="GO:0022857">
    <property type="term" value="F:transmembrane transporter activity"/>
    <property type="evidence" value="ECO:0007669"/>
    <property type="project" value="InterPro"/>
</dbReference>
<dbReference type="Pfam" id="PF07690">
    <property type="entry name" value="MFS_1"/>
    <property type="match status" value="1"/>
</dbReference>
<dbReference type="InterPro" id="IPR011701">
    <property type="entry name" value="MFS"/>
</dbReference>
<dbReference type="Pfam" id="PF24883">
    <property type="entry name" value="NPHP3_N"/>
    <property type="match status" value="1"/>
</dbReference>
<feature type="repeat" description="WD" evidence="8">
    <location>
        <begin position="1854"/>
        <end position="1895"/>
    </location>
</feature>
<evidence type="ECO:0000256" key="6">
    <source>
        <dbReference type="ARBA" id="ARBA00022989"/>
    </source>
</evidence>
<dbReference type="Gene3D" id="3.40.50.300">
    <property type="entry name" value="P-loop containing nucleotide triphosphate hydrolases"/>
    <property type="match status" value="1"/>
</dbReference>
<feature type="repeat" description="WD" evidence="8">
    <location>
        <begin position="2113"/>
        <end position="2154"/>
    </location>
</feature>
<evidence type="ECO:0000256" key="4">
    <source>
        <dbReference type="ARBA" id="ARBA00022692"/>
    </source>
</evidence>
<feature type="compositionally biased region" description="Low complexity" evidence="9">
    <location>
        <begin position="669"/>
        <end position="679"/>
    </location>
</feature>
<dbReference type="SUPFAM" id="SSF50978">
    <property type="entry name" value="WD40 repeat-like"/>
    <property type="match status" value="2"/>
</dbReference>
<dbReference type="InterPro" id="IPR019775">
    <property type="entry name" value="WD40_repeat_CS"/>
</dbReference>
<dbReference type="InterPro" id="IPR059179">
    <property type="entry name" value="MLKL-like_MCAfunc"/>
</dbReference>
<keyword evidence="6 10" id="KW-1133">Transmembrane helix</keyword>
<feature type="repeat" description="WD" evidence="8">
    <location>
        <begin position="1725"/>
        <end position="1766"/>
    </location>
</feature>
<feature type="region of interest" description="Disordered" evidence="9">
    <location>
        <begin position="1"/>
        <end position="47"/>
    </location>
</feature>
<protein>
    <recommendedName>
        <fullName evidence="11">Nephrocystin 3-like N-terminal domain-containing protein</fullName>
    </recommendedName>
</protein>
<feature type="region of interest" description="Disordered" evidence="9">
    <location>
        <begin position="1822"/>
        <end position="1843"/>
    </location>
</feature>
<dbReference type="InterPro" id="IPR011047">
    <property type="entry name" value="Quinoprotein_ADH-like_sf"/>
</dbReference>
<evidence type="ECO:0000256" key="5">
    <source>
        <dbReference type="ARBA" id="ARBA00022737"/>
    </source>
</evidence>
<feature type="repeat" description="WD" evidence="8">
    <location>
        <begin position="1904"/>
        <end position="1938"/>
    </location>
</feature>
<dbReference type="InterPro" id="IPR001680">
    <property type="entry name" value="WD40_rpt"/>
</dbReference>
<dbReference type="Gene3D" id="2.130.10.10">
    <property type="entry name" value="YVTN repeat-like/Quinoprotein amine dehydrogenase"/>
    <property type="match status" value="7"/>
</dbReference>
<feature type="repeat" description="WD" evidence="8">
    <location>
        <begin position="1563"/>
        <end position="1594"/>
    </location>
</feature>
<keyword evidence="3 8" id="KW-0853">WD repeat</keyword>
<feature type="transmembrane region" description="Helical" evidence="10">
    <location>
        <begin position="367"/>
        <end position="387"/>
    </location>
</feature>
<feature type="compositionally biased region" description="Low complexity" evidence="9">
    <location>
        <begin position="529"/>
        <end position="540"/>
    </location>
</feature>
<dbReference type="PROSITE" id="PS00678">
    <property type="entry name" value="WD_REPEATS_1"/>
    <property type="match status" value="11"/>
</dbReference>
<feature type="domain" description="Nephrocystin 3-like N-terminal" evidence="11">
    <location>
        <begin position="927"/>
        <end position="1081"/>
    </location>
</feature>
<keyword evidence="5" id="KW-0677">Repeat</keyword>
<evidence type="ECO:0000256" key="2">
    <source>
        <dbReference type="ARBA" id="ARBA00022448"/>
    </source>
</evidence>
<dbReference type="PROSITE" id="PS50082">
    <property type="entry name" value="WD_REPEATS_2"/>
    <property type="match status" value="15"/>
</dbReference>
<dbReference type="SUPFAM" id="SSF50998">
    <property type="entry name" value="Quinoprotein alcohol dehydrogenase-like"/>
    <property type="match status" value="1"/>
</dbReference>
<feature type="compositionally biased region" description="Basic and acidic residues" evidence="9">
    <location>
        <begin position="36"/>
        <end position="47"/>
    </location>
</feature>
<feature type="transmembrane region" description="Helical" evidence="10">
    <location>
        <begin position="207"/>
        <end position="227"/>
    </location>
</feature>
<dbReference type="SUPFAM" id="SSF103473">
    <property type="entry name" value="MFS general substrate transporter"/>
    <property type="match status" value="1"/>
</dbReference>
<feature type="repeat" description="WD" evidence="8">
    <location>
        <begin position="2027"/>
        <end position="2068"/>
    </location>
</feature>
<keyword evidence="4 10" id="KW-0812">Transmembrane</keyword>
<dbReference type="InterPro" id="IPR036322">
    <property type="entry name" value="WD40_repeat_dom_sf"/>
</dbReference>
<feature type="repeat" description="WD" evidence="8">
    <location>
        <begin position="1639"/>
        <end position="1680"/>
    </location>
</feature>
<organism evidence="12 13">
    <name type="scientific">Ephemerocybe angulata</name>
    <dbReference type="NCBI Taxonomy" id="980116"/>
    <lineage>
        <taxon>Eukaryota</taxon>
        <taxon>Fungi</taxon>
        <taxon>Dikarya</taxon>
        <taxon>Basidiomycota</taxon>
        <taxon>Agaricomycotina</taxon>
        <taxon>Agaricomycetes</taxon>
        <taxon>Agaricomycetidae</taxon>
        <taxon>Agaricales</taxon>
        <taxon>Agaricineae</taxon>
        <taxon>Psathyrellaceae</taxon>
        <taxon>Ephemerocybe</taxon>
    </lineage>
</organism>
<feature type="transmembrane region" description="Helical" evidence="10">
    <location>
        <begin position="277"/>
        <end position="297"/>
    </location>
</feature>
<dbReference type="InterPro" id="IPR015943">
    <property type="entry name" value="WD40/YVTN_repeat-like_dom_sf"/>
</dbReference>
<accession>A0A8H5F798</accession>
<evidence type="ECO:0000313" key="13">
    <source>
        <dbReference type="Proteomes" id="UP000541558"/>
    </source>
</evidence>
<comment type="subcellular location">
    <subcellularLocation>
        <location evidence="1">Membrane</location>
        <topology evidence="1">Multi-pass membrane protein</topology>
    </subcellularLocation>
</comment>
<evidence type="ECO:0000256" key="3">
    <source>
        <dbReference type="ARBA" id="ARBA00022574"/>
    </source>
</evidence>
<feature type="region of interest" description="Disordered" evidence="9">
    <location>
        <begin position="634"/>
        <end position="708"/>
    </location>
</feature>
<dbReference type="CDD" id="cd00200">
    <property type="entry name" value="WD40"/>
    <property type="match status" value="2"/>
</dbReference>